<comment type="subcellular location">
    <subcellularLocation>
        <location evidence="1">Cell envelope</location>
    </subcellularLocation>
</comment>
<dbReference type="GO" id="GO:0005886">
    <property type="term" value="C:plasma membrane"/>
    <property type="evidence" value="ECO:0007669"/>
    <property type="project" value="TreeGrafter"/>
</dbReference>
<evidence type="ECO:0000313" key="10">
    <source>
        <dbReference type="EMBL" id="CUU41419.1"/>
    </source>
</evidence>
<dbReference type="InterPro" id="IPR058625">
    <property type="entry name" value="MdtA-like_BSH"/>
</dbReference>
<dbReference type="SUPFAM" id="SSF111369">
    <property type="entry name" value="HlyD-like secretion proteins"/>
    <property type="match status" value="1"/>
</dbReference>
<dbReference type="GO" id="GO:0046677">
    <property type="term" value="P:response to antibiotic"/>
    <property type="evidence" value="ECO:0007669"/>
    <property type="project" value="TreeGrafter"/>
</dbReference>
<proteinExistence type="inferred from homology"/>
<dbReference type="Gene3D" id="2.40.30.170">
    <property type="match status" value="1"/>
</dbReference>
<dbReference type="InterPro" id="IPR058626">
    <property type="entry name" value="MdtA-like_b-barrel"/>
</dbReference>
<dbReference type="InterPro" id="IPR058624">
    <property type="entry name" value="MdtA-like_HH"/>
</dbReference>
<dbReference type="OrthoDB" id="8435523at2"/>
<evidence type="ECO:0000313" key="11">
    <source>
        <dbReference type="Proteomes" id="UP000065734"/>
    </source>
</evidence>
<evidence type="ECO:0000259" key="6">
    <source>
        <dbReference type="Pfam" id="PF25917"/>
    </source>
</evidence>
<dbReference type="Gene3D" id="2.40.420.20">
    <property type="match status" value="1"/>
</dbReference>
<evidence type="ECO:0000256" key="3">
    <source>
        <dbReference type="SAM" id="Coils"/>
    </source>
</evidence>
<evidence type="ECO:0000259" key="7">
    <source>
        <dbReference type="Pfam" id="PF25944"/>
    </source>
</evidence>
<protein>
    <submittedName>
        <fullName evidence="10">Efflux pump periplasmic linker BepF</fullName>
    </submittedName>
    <submittedName>
        <fullName evidence="9">RND efflux system</fullName>
    </submittedName>
</protein>
<organism evidence="10 11">
    <name type="scientific">Blastochloris viridis</name>
    <name type="common">Rhodopseudomonas viridis</name>
    <dbReference type="NCBI Taxonomy" id="1079"/>
    <lineage>
        <taxon>Bacteria</taxon>
        <taxon>Pseudomonadati</taxon>
        <taxon>Pseudomonadota</taxon>
        <taxon>Alphaproteobacteria</taxon>
        <taxon>Hyphomicrobiales</taxon>
        <taxon>Blastochloridaceae</taxon>
        <taxon>Blastochloris</taxon>
    </lineage>
</organism>
<dbReference type="Proteomes" id="UP000065734">
    <property type="component" value="Chromosome I"/>
</dbReference>
<dbReference type="STRING" id="1079.BVIR_967"/>
<feature type="domain" description="Multidrug resistance protein MdtA-like alpha-helical hairpin" evidence="5">
    <location>
        <begin position="101"/>
        <end position="170"/>
    </location>
</feature>
<reference evidence="10" key="2">
    <citation type="submission" date="2015-11" db="EMBL/GenBank/DDBJ databases">
        <authorList>
            <person name="Zhang Y."/>
            <person name="Guo Z."/>
        </authorList>
    </citation>
    <scope>NUCLEOTIDE SEQUENCE</scope>
    <source>
        <strain evidence="10">1</strain>
    </source>
</reference>
<dbReference type="AlphaFoldDB" id="A0A0H5B719"/>
<dbReference type="Gene3D" id="2.40.50.100">
    <property type="match status" value="1"/>
</dbReference>
<dbReference type="GO" id="GO:0022857">
    <property type="term" value="F:transmembrane transporter activity"/>
    <property type="evidence" value="ECO:0007669"/>
    <property type="project" value="InterPro"/>
</dbReference>
<evidence type="ECO:0000313" key="9">
    <source>
        <dbReference type="EMBL" id="BAR97947.1"/>
    </source>
</evidence>
<evidence type="ECO:0000256" key="2">
    <source>
        <dbReference type="ARBA" id="ARBA00009477"/>
    </source>
</evidence>
<reference evidence="11" key="3">
    <citation type="journal article" date="2016" name="Genome Announc.">
        <title>Revised genome sequence of the purple photosynthetic bacterium Blastochloris viridis.</title>
        <authorList>
            <person name="Liu L.N."/>
            <person name="Faulkner M."/>
            <person name="Liu X."/>
            <person name="Huang F."/>
            <person name="Darby A.C."/>
            <person name="Hall N."/>
        </authorList>
    </citation>
    <scope>NUCLEOTIDE SEQUENCE [LARGE SCALE GENOMIC DNA]</scope>
    <source>
        <strain evidence="11">ATCC 19567 / DSM 133 / F</strain>
    </source>
</reference>
<dbReference type="Gene3D" id="1.10.287.470">
    <property type="entry name" value="Helix hairpin bin"/>
    <property type="match status" value="1"/>
</dbReference>
<feature type="chain" id="PRO_5014229035" evidence="4">
    <location>
        <begin position="21"/>
        <end position="368"/>
    </location>
</feature>
<evidence type="ECO:0000259" key="5">
    <source>
        <dbReference type="Pfam" id="PF25876"/>
    </source>
</evidence>
<dbReference type="PANTHER" id="PTHR30158">
    <property type="entry name" value="ACRA/E-RELATED COMPONENT OF DRUG EFFLUX TRANSPORTER"/>
    <property type="match status" value="1"/>
</dbReference>
<feature type="domain" description="Multidrug resistance protein MdtA-like barrel-sandwich hybrid" evidence="6">
    <location>
        <begin position="60"/>
        <end position="192"/>
    </location>
</feature>
<feature type="signal peptide" evidence="4">
    <location>
        <begin position="1"/>
        <end position="20"/>
    </location>
</feature>
<keyword evidence="11" id="KW-1185">Reference proteome</keyword>
<dbReference type="Pfam" id="PF25967">
    <property type="entry name" value="RND-MFP_C"/>
    <property type="match status" value="1"/>
</dbReference>
<dbReference type="InterPro" id="IPR006143">
    <property type="entry name" value="RND_pump_MFP"/>
</dbReference>
<dbReference type="KEGG" id="bvr:BVIR_967"/>
<reference evidence="9" key="1">
    <citation type="journal article" date="2015" name="Genome Announc.">
        <title>Complete Genome Sequence of the Bacteriochlorophyll b-Producing Photosynthetic Bacterium Blastochloris viridis.</title>
        <authorList>
            <person name="Tsukatani Y."/>
            <person name="Hirose Y."/>
            <person name="Harada J."/>
            <person name="Misawa N."/>
            <person name="Mori K."/>
            <person name="Inoue K."/>
            <person name="Tamiaki H."/>
        </authorList>
    </citation>
    <scope>NUCLEOTIDE SEQUENCE [LARGE SCALE GENOMIC DNA]</scope>
    <source>
        <strain evidence="9">DSM 133</strain>
    </source>
</reference>
<dbReference type="NCBIfam" id="TIGR01730">
    <property type="entry name" value="RND_mfp"/>
    <property type="match status" value="1"/>
</dbReference>
<keyword evidence="4" id="KW-0732">Signal</keyword>
<sequence length="368" mass="39610">MAVQKLGASRLALISYLALAGTPAIAQQAQGQTPAVLVQAAELKAFAQQAEYIGKVQALEKVDLRARVQGFIGPRQFEEGGSVTAGQVLFVIEQEPFKVALDEKKASLAAAEATRDNAKVQLDRTRDLAARNTASQAQLDQRIADDARARADVLQAQAQVRDAEIQLSYTEITAPIAGRIGRAIITQGNYVGPSSGTLATLVRDDQVQVLFPITQRELLFAHRRPDAEITVRVRLAAGSFAPETGKVDFIDVQADSRTDTQTIRAMFTNEKRMLSDGQSVRVTLEQAEPEKVITIPQAALAVDQSGPYVFVVGKGNVVERRRIVIGQQRDGIAVVTEGVAAGDLVIVQGQQRVRPGVAVDARPVEKSS</sequence>
<evidence type="ECO:0000256" key="1">
    <source>
        <dbReference type="ARBA" id="ARBA00004196"/>
    </source>
</evidence>
<comment type="similarity">
    <text evidence="2">Belongs to the membrane fusion protein (MFP) (TC 8.A.1) family.</text>
</comment>
<name>A0A0H5B719_BLAVI</name>
<dbReference type="GO" id="GO:0030313">
    <property type="term" value="C:cell envelope"/>
    <property type="evidence" value="ECO:0007669"/>
    <property type="project" value="UniProtKB-SubCell"/>
</dbReference>
<gene>
    <name evidence="10" type="primary">bepF_3</name>
    <name evidence="9" type="ORF">BV133_354</name>
    <name evidence="10" type="ORF">BVIRIDIS_04100</name>
</gene>
<feature type="domain" description="Multidrug resistance protein MdtA-like beta-barrel" evidence="7">
    <location>
        <begin position="229"/>
        <end position="286"/>
    </location>
</feature>
<evidence type="ECO:0000256" key="4">
    <source>
        <dbReference type="SAM" id="SignalP"/>
    </source>
</evidence>
<evidence type="ECO:0000259" key="8">
    <source>
        <dbReference type="Pfam" id="PF25967"/>
    </source>
</evidence>
<feature type="domain" description="Multidrug resistance protein MdtA-like C-terminal permuted SH3" evidence="8">
    <location>
        <begin position="292"/>
        <end position="352"/>
    </location>
</feature>
<accession>A0A0H5B719</accession>
<dbReference type="PANTHER" id="PTHR30158:SF3">
    <property type="entry name" value="MULTIDRUG EFFLUX PUMP SUBUNIT ACRA-RELATED"/>
    <property type="match status" value="1"/>
</dbReference>
<dbReference type="InterPro" id="IPR058627">
    <property type="entry name" value="MdtA-like_C"/>
</dbReference>
<dbReference type="Pfam" id="PF25944">
    <property type="entry name" value="Beta-barrel_RND"/>
    <property type="match status" value="1"/>
</dbReference>
<feature type="coiled-coil region" evidence="3">
    <location>
        <begin position="101"/>
        <end position="128"/>
    </location>
</feature>
<dbReference type="EMBL" id="AP014854">
    <property type="protein sequence ID" value="BAR97947.1"/>
    <property type="molecule type" value="Genomic_DNA"/>
</dbReference>
<keyword evidence="3" id="KW-0175">Coiled coil</keyword>
<dbReference type="EMBL" id="LN907867">
    <property type="protein sequence ID" value="CUU41419.1"/>
    <property type="molecule type" value="Genomic_DNA"/>
</dbReference>
<dbReference type="RefSeq" id="WP_055036656.1">
    <property type="nucleotide sequence ID" value="NZ_AP014854.2"/>
</dbReference>
<dbReference type="Pfam" id="PF25917">
    <property type="entry name" value="BSH_RND"/>
    <property type="match status" value="1"/>
</dbReference>
<dbReference type="Pfam" id="PF25876">
    <property type="entry name" value="HH_MFP_RND"/>
    <property type="match status" value="1"/>
</dbReference>